<dbReference type="STRING" id="51511.ENSCSAVP00000019994"/>
<dbReference type="eggNOG" id="ENOG502QRYG">
    <property type="taxonomic scope" value="Eukaryota"/>
</dbReference>
<dbReference type="InterPro" id="IPR011701">
    <property type="entry name" value="MFS"/>
</dbReference>
<dbReference type="SUPFAM" id="SSF103473">
    <property type="entry name" value="MFS general substrate transporter"/>
    <property type="match status" value="1"/>
</dbReference>
<reference evidence="3" key="1">
    <citation type="submission" date="2003-08" db="EMBL/GenBank/DDBJ databases">
        <authorList>
            <person name="Birren B."/>
            <person name="Nusbaum C."/>
            <person name="Abebe A."/>
            <person name="Abouelleil A."/>
            <person name="Adekoya E."/>
            <person name="Ait-zahra M."/>
            <person name="Allen N."/>
            <person name="Allen T."/>
            <person name="An P."/>
            <person name="Anderson M."/>
            <person name="Anderson S."/>
            <person name="Arachchi H."/>
            <person name="Armbruster J."/>
            <person name="Bachantsang P."/>
            <person name="Baldwin J."/>
            <person name="Barry A."/>
            <person name="Bayul T."/>
            <person name="Blitshsteyn B."/>
            <person name="Bloom T."/>
            <person name="Blye J."/>
            <person name="Boguslavskiy L."/>
            <person name="Borowsky M."/>
            <person name="Boukhgalter B."/>
            <person name="Brunache A."/>
            <person name="Butler J."/>
            <person name="Calixte N."/>
            <person name="Calvo S."/>
            <person name="Camarata J."/>
            <person name="Campo K."/>
            <person name="Chang J."/>
            <person name="Cheshatsang Y."/>
            <person name="Citroen M."/>
            <person name="Collymore A."/>
            <person name="Considine T."/>
            <person name="Cook A."/>
            <person name="Cooke P."/>
            <person name="Corum B."/>
            <person name="Cuomo C."/>
            <person name="David R."/>
            <person name="Dawoe T."/>
            <person name="Degray S."/>
            <person name="Dodge S."/>
            <person name="Dooley K."/>
            <person name="Dorje P."/>
            <person name="Dorjee K."/>
            <person name="Dorris L."/>
            <person name="Duffey N."/>
            <person name="Dupes A."/>
            <person name="Elkins T."/>
            <person name="Engels R."/>
            <person name="Erickson J."/>
            <person name="Farina A."/>
            <person name="Faro S."/>
            <person name="Ferreira P."/>
            <person name="Fischer H."/>
            <person name="Fitzgerald M."/>
            <person name="Foley K."/>
            <person name="Gage D."/>
            <person name="Galagan J."/>
            <person name="Gearin G."/>
            <person name="Gnerre S."/>
            <person name="Gnirke A."/>
            <person name="Goyette A."/>
            <person name="Graham J."/>
            <person name="Grandbois E."/>
            <person name="Gyaltsen K."/>
            <person name="Hafez N."/>
            <person name="Hagopian D."/>
            <person name="Hagos B."/>
            <person name="Hall J."/>
            <person name="Hatcher B."/>
            <person name="Heller A."/>
            <person name="Higgins H."/>
            <person name="Honan T."/>
            <person name="Horn A."/>
            <person name="Houde N."/>
            <person name="Hughes L."/>
            <person name="Hulme W."/>
            <person name="Husby E."/>
            <person name="Iliev I."/>
            <person name="Jaffe D."/>
            <person name="Jones C."/>
            <person name="Kamal M."/>
            <person name="Kamat A."/>
            <person name="Kamvysselis M."/>
            <person name="Karlsson E."/>
            <person name="Kells C."/>
            <person name="Kieu A."/>
            <person name="Kisner P."/>
            <person name="Kodira C."/>
            <person name="Kulbokas E."/>
            <person name="Labutti K."/>
            <person name="Lama D."/>
            <person name="Landers T."/>
            <person name="Leger J."/>
            <person name="Levine S."/>
            <person name="Lewis D."/>
            <person name="Lewis T."/>
            <person name="Lindblad-toh K."/>
            <person name="Liu X."/>
            <person name="Lokyitsang T."/>
            <person name="Lokyitsang Y."/>
            <person name="Lucien O."/>
            <person name="Lui A."/>
            <person name="Ma L.J."/>
            <person name="Mabbitt R."/>
            <person name="Macdonald J."/>
            <person name="Maclean C."/>
            <person name="Major J."/>
            <person name="Manning J."/>
            <person name="Marabella R."/>
            <person name="Maru K."/>
            <person name="Matthews C."/>
            <person name="Mauceli E."/>
            <person name="Mccarthy M."/>
            <person name="Mcdonough S."/>
            <person name="Mcghee T."/>
            <person name="Meldrim J."/>
            <person name="Meneus L."/>
            <person name="Mesirov J."/>
            <person name="Mihalev A."/>
            <person name="Mihova T."/>
            <person name="Mikkelsen T."/>
            <person name="Mlenga V."/>
            <person name="Moru K."/>
            <person name="Mozes J."/>
            <person name="Mulrain L."/>
            <person name="Munson G."/>
            <person name="Naylor J."/>
            <person name="Newes C."/>
            <person name="Nguyen C."/>
            <person name="Nguyen N."/>
            <person name="Nguyen T."/>
            <person name="Nicol R."/>
            <person name="Nielsen C."/>
            <person name="Nizzari M."/>
            <person name="Norbu C."/>
            <person name="Norbu N."/>
            <person name="O'donnell P."/>
            <person name="Okoawo O."/>
            <person name="O'leary S."/>
            <person name="Omotosho B."/>
            <person name="O'neill K."/>
            <person name="Osman S."/>
            <person name="Parker S."/>
            <person name="Perrin D."/>
            <person name="Phunkhang P."/>
            <person name="Piqani B."/>
            <person name="Purcell S."/>
            <person name="Rachupka T."/>
            <person name="Ramasamy U."/>
            <person name="Rameau R."/>
            <person name="Ray V."/>
            <person name="Raymond C."/>
            <person name="Retta R."/>
            <person name="Richardson S."/>
            <person name="Rise C."/>
            <person name="Rodriguez J."/>
            <person name="Rogers J."/>
            <person name="Rogov P."/>
            <person name="Rutman M."/>
            <person name="Schupbach R."/>
            <person name="Seaman C."/>
            <person name="Settipalli S."/>
            <person name="Sharpe T."/>
            <person name="Sheridan J."/>
            <person name="Sherpa N."/>
            <person name="Shi J."/>
            <person name="Smirnov S."/>
            <person name="Smith C."/>
            <person name="Sougnez C."/>
            <person name="Spencer B."/>
            <person name="Stalker J."/>
            <person name="Stange-thomann N."/>
            <person name="Stavropoulos S."/>
            <person name="Stetson K."/>
            <person name="Stone C."/>
            <person name="Stone S."/>
            <person name="Stubbs M."/>
            <person name="Talamas J."/>
            <person name="Tchuinga P."/>
            <person name="Tenzing P."/>
            <person name="Tesfaye S."/>
            <person name="Theodore J."/>
            <person name="Thoulutsang Y."/>
            <person name="Topham K."/>
            <person name="Towey S."/>
            <person name="Tsamla T."/>
            <person name="Tsomo N."/>
            <person name="Vallee D."/>
            <person name="Vassiliev H."/>
            <person name="Venkataraman V."/>
            <person name="Vinson J."/>
            <person name="Vo A."/>
            <person name="Wade C."/>
            <person name="Wang S."/>
            <person name="Wangchuk T."/>
            <person name="Wangdi T."/>
            <person name="Whittaker C."/>
            <person name="Wilkinson J."/>
            <person name="Wu Y."/>
            <person name="Wyman D."/>
            <person name="Yadav S."/>
            <person name="Yang S."/>
            <person name="Yang X."/>
            <person name="Yeager S."/>
            <person name="Yee E."/>
            <person name="Young G."/>
            <person name="Zainoun J."/>
            <person name="Zembeck L."/>
            <person name="Zimmer A."/>
            <person name="Zody M."/>
            <person name="Lander E."/>
        </authorList>
    </citation>
    <scope>NUCLEOTIDE SEQUENCE [LARGE SCALE GENOMIC DNA]</scope>
</reference>
<dbReference type="GeneTree" id="ENSGT00940000166977"/>
<dbReference type="Pfam" id="PF07690">
    <property type="entry name" value="MFS_1"/>
    <property type="match status" value="1"/>
</dbReference>
<dbReference type="Proteomes" id="UP000007875">
    <property type="component" value="Unassembled WGS sequence"/>
</dbReference>
<evidence type="ECO:0000313" key="2">
    <source>
        <dbReference type="Ensembl" id="ENSCSAVP00000019994.1"/>
    </source>
</evidence>
<dbReference type="OMA" id="CEKSEYQ"/>
<feature type="transmembrane region" description="Helical" evidence="1">
    <location>
        <begin position="178"/>
        <end position="200"/>
    </location>
</feature>
<feature type="transmembrane region" description="Helical" evidence="1">
    <location>
        <begin position="61"/>
        <end position="80"/>
    </location>
</feature>
<name>H2ZQX8_CIOSA</name>
<dbReference type="HOGENOM" id="CLU_035676_1_1_1"/>
<feature type="transmembrane region" description="Helical" evidence="1">
    <location>
        <begin position="118"/>
        <end position="138"/>
    </location>
</feature>
<feature type="transmembrane region" description="Helical" evidence="1">
    <location>
        <begin position="343"/>
        <end position="362"/>
    </location>
</feature>
<organism evidence="2 3">
    <name type="scientific">Ciona savignyi</name>
    <name type="common">Pacific transparent sea squirt</name>
    <dbReference type="NCBI Taxonomy" id="51511"/>
    <lineage>
        <taxon>Eukaryota</taxon>
        <taxon>Metazoa</taxon>
        <taxon>Chordata</taxon>
        <taxon>Tunicata</taxon>
        <taxon>Ascidiacea</taxon>
        <taxon>Phlebobranchia</taxon>
        <taxon>Cionidae</taxon>
        <taxon>Ciona</taxon>
    </lineage>
</organism>
<keyword evidence="1" id="KW-0472">Membrane</keyword>
<dbReference type="PANTHER" id="PTHR20765:SF1">
    <property type="entry name" value="EQUILIBRATIVE NUCLEOBASE TRANSPORTER 1"/>
    <property type="match status" value="1"/>
</dbReference>
<reference evidence="2" key="3">
    <citation type="submission" date="2025-09" db="UniProtKB">
        <authorList>
            <consortium name="Ensembl"/>
        </authorList>
    </citation>
    <scope>IDENTIFICATION</scope>
</reference>
<evidence type="ECO:0000256" key="1">
    <source>
        <dbReference type="SAM" id="Phobius"/>
    </source>
</evidence>
<dbReference type="Ensembl" id="ENSCSAVT00000020208.1">
    <property type="protein sequence ID" value="ENSCSAVP00000019994.1"/>
    <property type="gene ID" value="ENSCSAVG00000011732.1"/>
</dbReference>
<feature type="transmembrane region" description="Helical" evidence="1">
    <location>
        <begin position="150"/>
        <end position="172"/>
    </location>
</feature>
<evidence type="ECO:0008006" key="4">
    <source>
        <dbReference type="Google" id="ProtNLM"/>
    </source>
</evidence>
<evidence type="ECO:0000313" key="3">
    <source>
        <dbReference type="Proteomes" id="UP000007875"/>
    </source>
</evidence>
<feature type="transmembrane region" description="Helical" evidence="1">
    <location>
        <begin position="401"/>
        <end position="423"/>
    </location>
</feature>
<dbReference type="PANTHER" id="PTHR20765">
    <property type="entry name" value="SOLUTE CARRIER FAMILY 43 MEMBER 3-RELATED"/>
    <property type="match status" value="1"/>
</dbReference>
<reference evidence="2" key="2">
    <citation type="submission" date="2025-08" db="UniProtKB">
        <authorList>
            <consortium name="Ensembl"/>
        </authorList>
    </citation>
    <scope>IDENTIFICATION</scope>
</reference>
<feature type="transmembrane region" description="Helical" evidence="1">
    <location>
        <begin position="303"/>
        <end position="331"/>
    </location>
</feature>
<keyword evidence="3" id="KW-1185">Reference proteome</keyword>
<feature type="transmembrane region" description="Helical" evidence="1">
    <location>
        <begin position="435"/>
        <end position="453"/>
    </location>
</feature>
<accession>H2ZQX8</accession>
<feature type="transmembrane region" description="Helical" evidence="1">
    <location>
        <begin position="368"/>
        <end position="389"/>
    </location>
</feature>
<sequence>ILKKLQWMHYLSIFSACFENTFFSGAIYGWPALEYVLKNEGYFSDLCQNNTNLTSCEKSEYQFSSIFTISTSIMVILAPLNGYTFDKLGTWVHRSIASTLFTLGAILLAASSPKNSNLLYPGAIFIAIGGINFLISNVQLGNPAGSGRSTVMAFVNGSYDSAAILFLIVKLLYDSGVILRSILIVYAALTIYPWIITFTLMPRHSFPFPMTSLDYKYGIFELKDAFRQYLITKNEVVEINNELETTVQEDGKTLLQCIFSPIFWTNCFYFSLLHLRLIVFFGGSIQWLSGFNNSSEISNLTNVLGIMLCFGIFVAPLNGLLMDFVVSFNVGRGISAAKSRWRAVFASCLTTTLLAVIFSIAASQQNAYATFVLLLLARAFVYASNTAFLAFTFPSNHFGKLLGLTMMISGIVGLSSLGFLRLATLYDKKLIVTNYAMIAETAITVIHSVYIFTKCR</sequence>
<protein>
    <recommendedName>
        <fullName evidence="4">Major facilitator superfamily (MFS) profile domain-containing protein</fullName>
    </recommendedName>
</protein>
<dbReference type="InterPro" id="IPR036259">
    <property type="entry name" value="MFS_trans_sf"/>
</dbReference>
<feature type="transmembrane region" description="Helical" evidence="1">
    <location>
        <begin position="262"/>
        <end position="283"/>
    </location>
</feature>
<dbReference type="InParanoid" id="H2ZQX8"/>
<proteinExistence type="predicted"/>
<keyword evidence="1" id="KW-0812">Transmembrane</keyword>
<dbReference type="Gene3D" id="1.20.1250.20">
    <property type="entry name" value="MFS general substrate transporter like domains"/>
    <property type="match status" value="1"/>
</dbReference>
<dbReference type="AlphaFoldDB" id="H2ZQX8"/>
<dbReference type="InterPro" id="IPR027197">
    <property type="entry name" value="SLC43A3"/>
</dbReference>
<dbReference type="GO" id="GO:0022857">
    <property type="term" value="F:transmembrane transporter activity"/>
    <property type="evidence" value="ECO:0007669"/>
    <property type="project" value="InterPro"/>
</dbReference>
<keyword evidence="1" id="KW-1133">Transmembrane helix</keyword>
<feature type="transmembrane region" description="Helical" evidence="1">
    <location>
        <begin position="92"/>
        <end position="112"/>
    </location>
</feature>